<evidence type="ECO:0000256" key="7">
    <source>
        <dbReference type="PROSITE-ProRule" id="PRU00169"/>
    </source>
</evidence>
<dbReference type="InterPro" id="IPR001867">
    <property type="entry name" value="OmpR/PhoB-type_DNA-bd"/>
</dbReference>
<evidence type="ECO:0000313" key="12">
    <source>
        <dbReference type="Proteomes" id="UP000682713"/>
    </source>
</evidence>
<comment type="caution">
    <text evidence="11">The sequence shown here is derived from an EMBL/GenBank/DDBJ whole genome shotgun (WGS) entry which is preliminary data.</text>
</comment>
<feature type="domain" description="OmpR/PhoB-type" evidence="10">
    <location>
        <begin position="142"/>
        <end position="242"/>
    </location>
</feature>
<dbReference type="Gene3D" id="1.10.10.10">
    <property type="entry name" value="Winged helix-like DNA-binding domain superfamily/Winged helix DNA-binding domain"/>
    <property type="match status" value="1"/>
</dbReference>
<proteinExistence type="predicted"/>
<evidence type="ECO:0000256" key="8">
    <source>
        <dbReference type="PROSITE-ProRule" id="PRU01091"/>
    </source>
</evidence>
<keyword evidence="12" id="KW-1185">Reference proteome</keyword>
<evidence type="ECO:0000313" key="11">
    <source>
        <dbReference type="EMBL" id="MBS4199190.1"/>
    </source>
</evidence>
<evidence type="ECO:0000256" key="4">
    <source>
        <dbReference type="ARBA" id="ARBA00023015"/>
    </source>
</evidence>
<organism evidence="11 12">
    <name type="scientific">Lederbergia citrisecunda</name>
    <dbReference type="NCBI Taxonomy" id="2833583"/>
    <lineage>
        <taxon>Bacteria</taxon>
        <taxon>Bacillati</taxon>
        <taxon>Bacillota</taxon>
        <taxon>Bacilli</taxon>
        <taxon>Bacillales</taxon>
        <taxon>Bacillaceae</taxon>
        <taxon>Lederbergia</taxon>
    </lineage>
</organism>
<feature type="modified residue" description="4-aspartylphosphate" evidence="7">
    <location>
        <position position="67"/>
    </location>
</feature>
<dbReference type="InterPro" id="IPR016032">
    <property type="entry name" value="Sig_transdc_resp-reg_C-effctor"/>
</dbReference>
<evidence type="ECO:0000259" key="9">
    <source>
        <dbReference type="PROSITE" id="PS50110"/>
    </source>
</evidence>
<dbReference type="Proteomes" id="UP000682713">
    <property type="component" value="Unassembled WGS sequence"/>
</dbReference>
<keyword evidence="2 7" id="KW-0597">Phosphoprotein</keyword>
<feature type="domain" description="Response regulatory" evidence="9">
    <location>
        <begin position="17"/>
        <end position="131"/>
    </location>
</feature>
<dbReference type="GO" id="GO:0000976">
    <property type="term" value="F:transcription cis-regulatory region binding"/>
    <property type="evidence" value="ECO:0007669"/>
    <property type="project" value="TreeGrafter"/>
</dbReference>
<dbReference type="SMART" id="SM00862">
    <property type="entry name" value="Trans_reg_C"/>
    <property type="match status" value="1"/>
</dbReference>
<dbReference type="Pfam" id="PF00072">
    <property type="entry name" value="Response_reg"/>
    <property type="match status" value="1"/>
</dbReference>
<dbReference type="GO" id="GO:0032993">
    <property type="term" value="C:protein-DNA complex"/>
    <property type="evidence" value="ECO:0007669"/>
    <property type="project" value="TreeGrafter"/>
</dbReference>
<dbReference type="InterPro" id="IPR001789">
    <property type="entry name" value="Sig_transdc_resp-reg_receiver"/>
</dbReference>
<evidence type="ECO:0000259" key="10">
    <source>
        <dbReference type="PROSITE" id="PS51755"/>
    </source>
</evidence>
<reference evidence="11 12" key="1">
    <citation type="submission" date="2021-05" db="EMBL/GenBank/DDBJ databases">
        <title>Novel Bacillus species.</title>
        <authorList>
            <person name="Liu G."/>
        </authorList>
    </citation>
    <scope>NUCLEOTIDE SEQUENCE [LARGE SCALE GENOMIC DNA]</scope>
    <source>
        <strain evidence="11 12">FJAT-49732</strain>
    </source>
</reference>
<dbReference type="PROSITE" id="PS51755">
    <property type="entry name" value="OMPR_PHOB"/>
    <property type="match status" value="1"/>
</dbReference>
<keyword evidence="5 8" id="KW-0238">DNA-binding</keyword>
<dbReference type="FunFam" id="3.40.50.2300:FF:000001">
    <property type="entry name" value="DNA-binding response regulator PhoB"/>
    <property type="match status" value="1"/>
</dbReference>
<dbReference type="GO" id="GO:0006355">
    <property type="term" value="P:regulation of DNA-templated transcription"/>
    <property type="evidence" value="ECO:0007669"/>
    <property type="project" value="InterPro"/>
</dbReference>
<accession>A0A942YL25</accession>
<dbReference type="SMART" id="SM00448">
    <property type="entry name" value="REC"/>
    <property type="match status" value="1"/>
</dbReference>
<dbReference type="FunFam" id="1.10.10.10:FF:000018">
    <property type="entry name" value="DNA-binding response regulator ResD"/>
    <property type="match status" value="1"/>
</dbReference>
<comment type="subcellular location">
    <subcellularLocation>
        <location evidence="1">Cytoplasm</location>
    </subcellularLocation>
</comment>
<dbReference type="InterPro" id="IPR011006">
    <property type="entry name" value="CheY-like_superfamily"/>
</dbReference>
<dbReference type="GO" id="GO:0005829">
    <property type="term" value="C:cytosol"/>
    <property type="evidence" value="ECO:0007669"/>
    <property type="project" value="TreeGrafter"/>
</dbReference>
<keyword evidence="4" id="KW-0805">Transcription regulation</keyword>
<dbReference type="CDD" id="cd17574">
    <property type="entry name" value="REC_OmpR"/>
    <property type="match status" value="1"/>
</dbReference>
<dbReference type="Gene3D" id="6.10.250.690">
    <property type="match status" value="1"/>
</dbReference>
<name>A0A942YL25_9BACI</name>
<keyword evidence="6" id="KW-0804">Transcription</keyword>
<dbReference type="PROSITE" id="PS50110">
    <property type="entry name" value="RESPONSE_REGULATORY"/>
    <property type="match status" value="1"/>
</dbReference>
<dbReference type="InterPro" id="IPR039420">
    <property type="entry name" value="WalR-like"/>
</dbReference>
<sequence>MFDIRYLYTRREKVNESILIIEDEVGLIKMLKRLLDKEGFQEIYQAESGAEALKKVLEHRIDLILLDVMLPDTNGFDLCQQIRDISEVPIIFLTARTTDIDKLTGFSMGGDDYITKPFNPLEVAARIKAILHRQRKTILEMSRVFQTESFVLHYDQARLIVEGKEVNCPAKEFQLLKFMCQHPNQVFSVDHLYEKVWGDYSIVGKENTVMVHISRLRQKIEKDPKHPEYLKNVRGLGYMLSNENQRSSQ</sequence>
<gene>
    <name evidence="11" type="ORF">KHA93_05915</name>
</gene>
<dbReference type="InterPro" id="IPR036388">
    <property type="entry name" value="WH-like_DNA-bd_sf"/>
</dbReference>
<dbReference type="CDD" id="cd00383">
    <property type="entry name" value="trans_reg_C"/>
    <property type="match status" value="1"/>
</dbReference>
<evidence type="ECO:0000256" key="5">
    <source>
        <dbReference type="ARBA" id="ARBA00023125"/>
    </source>
</evidence>
<evidence type="ECO:0000256" key="6">
    <source>
        <dbReference type="ARBA" id="ARBA00023163"/>
    </source>
</evidence>
<protein>
    <submittedName>
        <fullName evidence="11">Response regulator transcription factor</fullName>
    </submittedName>
</protein>
<evidence type="ECO:0000256" key="3">
    <source>
        <dbReference type="ARBA" id="ARBA00023012"/>
    </source>
</evidence>
<evidence type="ECO:0000256" key="1">
    <source>
        <dbReference type="ARBA" id="ARBA00004496"/>
    </source>
</evidence>
<dbReference type="AlphaFoldDB" id="A0A942YL25"/>
<dbReference type="Pfam" id="PF00486">
    <property type="entry name" value="Trans_reg_C"/>
    <property type="match status" value="1"/>
</dbReference>
<dbReference type="PANTHER" id="PTHR48111:SF52">
    <property type="entry name" value="TRANSCRIPTIONAL REGULATORY PROTEIN YVRH"/>
    <property type="match status" value="1"/>
</dbReference>
<dbReference type="PANTHER" id="PTHR48111">
    <property type="entry name" value="REGULATOR OF RPOS"/>
    <property type="match status" value="1"/>
</dbReference>
<keyword evidence="3" id="KW-0902">Two-component regulatory system</keyword>
<dbReference type="SUPFAM" id="SSF46894">
    <property type="entry name" value="C-terminal effector domain of the bipartite response regulators"/>
    <property type="match status" value="1"/>
</dbReference>
<dbReference type="GO" id="GO:0000156">
    <property type="term" value="F:phosphorelay response regulator activity"/>
    <property type="evidence" value="ECO:0007669"/>
    <property type="project" value="TreeGrafter"/>
</dbReference>
<dbReference type="Gene3D" id="3.40.50.2300">
    <property type="match status" value="1"/>
</dbReference>
<dbReference type="EMBL" id="JAGYPJ010000001">
    <property type="protein sequence ID" value="MBS4199190.1"/>
    <property type="molecule type" value="Genomic_DNA"/>
</dbReference>
<evidence type="ECO:0000256" key="2">
    <source>
        <dbReference type="ARBA" id="ARBA00022553"/>
    </source>
</evidence>
<feature type="DNA-binding region" description="OmpR/PhoB-type" evidence="8">
    <location>
        <begin position="142"/>
        <end position="242"/>
    </location>
</feature>
<dbReference type="SUPFAM" id="SSF52172">
    <property type="entry name" value="CheY-like"/>
    <property type="match status" value="1"/>
</dbReference>